<dbReference type="EMBL" id="GBRH01159872">
    <property type="protein sequence ID" value="JAE38024.1"/>
    <property type="molecule type" value="Transcribed_RNA"/>
</dbReference>
<keyword evidence="1" id="KW-0812">Transmembrane</keyword>
<evidence type="ECO:0000313" key="2">
    <source>
        <dbReference type="EMBL" id="JAE38024.1"/>
    </source>
</evidence>
<feature type="transmembrane region" description="Helical" evidence="1">
    <location>
        <begin position="38"/>
        <end position="57"/>
    </location>
</feature>
<organism evidence="2">
    <name type="scientific">Arundo donax</name>
    <name type="common">Giant reed</name>
    <name type="synonym">Donax arundinaceus</name>
    <dbReference type="NCBI Taxonomy" id="35708"/>
    <lineage>
        <taxon>Eukaryota</taxon>
        <taxon>Viridiplantae</taxon>
        <taxon>Streptophyta</taxon>
        <taxon>Embryophyta</taxon>
        <taxon>Tracheophyta</taxon>
        <taxon>Spermatophyta</taxon>
        <taxon>Magnoliopsida</taxon>
        <taxon>Liliopsida</taxon>
        <taxon>Poales</taxon>
        <taxon>Poaceae</taxon>
        <taxon>PACMAD clade</taxon>
        <taxon>Arundinoideae</taxon>
        <taxon>Arundineae</taxon>
        <taxon>Arundo</taxon>
    </lineage>
</organism>
<keyword evidence="1" id="KW-1133">Transmembrane helix</keyword>
<protein>
    <submittedName>
        <fullName evidence="2">Uncharacterized protein</fullName>
    </submittedName>
</protein>
<reference evidence="2" key="2">
    <citation type="journal article" date="2015" name="Data Brief">
        <title>Shoot transcriptome of the giant reed, Arundo donax.</title>
        <authorList>
            <person name="Barrero R.A."/>
            <person name="Guerrero F.D."/>
            <person name="Moolhuijzen P."/>
            <person name="Goolsby J.A."/>
            <person name="Tidwell J."/>
            <person name="Bellgard S.E."/>
            <person name="Bellgard M.I."/>
        </authorList>
    </citation>
    <scope>NUCLEOTIDE SEQUENCE</scope>
    <source>
        <tissue evidence="2">Shoot tissue taken approximately 20 cm above the soil surface</tissue>
    </source>
</reference>
<name>A0A0A9HQB5_ARUDO</name>
<reference evidence="2" key="1">
    <citation type="submission" date="2014-09" db="EMBL/GenBank/DDBJ databases">
        <authorList>
            <person name="Magalhaes I.L.F."/>
            <person name="Oliveira U."/>
            <person name="Santos F.R."/>
            <person name="Vidigal T.H.D.A."/>
            <person name="Brescovit A.D."/>
            <person name="Santos A.J."/>
        </authorList>
    </citation>
    <scope>NUCLEOTIDE SEQUENCE</scope>
    <source>
        <tissue evidence="2">Shoot tissue taken approximately 20 cm above the soil surface</tissue>
    </source>
</reference>
<sequence length="74" mass="8872">MHVHHHIKCLVSRTLPMNIIHQLFLRQSLQYIVLPKELGPLLWMPVMMIVLFFQLNLRERKKQKPSGWLVSMLN</sequence>
<proteinExistence type="predicted"/>
<accession>A0A0A9HQB5</accession>
<evidence type="ECO:0000256" key="1">
    <source>
        <dbReference type="SAM" id="Phobius"/>
    </source>
</evidence>
<dbReference type="AlphaFoldDB" id="A0A0A9HQB5"/>
<keyword evidence="1" id="KW-0472">Membrane</keyword>